<evidence type="ECO:0000313" key="1">
    <source>
        <dbReference type="EMBL" id="PKU86854.1"/>
    </source>
</evidence>
<keyword evidence="2" id="KW-1185">Reference proteome</keyword>
<protein>
    <submittedName>
        <fullName evidence="1">Uncharacterized protein</fullName>
    </submittedName>
</protein>
<organism evidence="1 2">
    <name type="scientific">Dendrobium catenatum</name>
    <dbReference type="NCBI Taxonomy" id="906689"/>
    <lineage>
        <taxon>Eukaryota</taxon>
        <taxon>Viridiplantae</taxon>
        <taxon>Streptophyta</taxon>
        <taxon>Embryophyta</taxon>
        <taxon>Tracheophyta</taxon>
        <taxon>Spermatophyta</taxon>
        <taxon>Magnoliopsida</taxon>
        <taxon>Liliopsida</taxon>
        <taxon>Asparagales</taxon>
        <taxon>Orchidaceae</taxon>
        <taxon>Epidendroideae</taxon>
        <taxon>Malaxideae</taxon>
        <taxon>Dendrobiinae</taxon>
        <taxon>Dendrobium</taxon>
    </lineage>
</organism>
<dbReference type="EMBL" id="KZ501907">
    <property type="protein sequence ID" value="PKU86854.1"/>
    <property type="molecule type" value="Genomic_DNA"/>
</dbReference>
<dbReference type="AlphaFoldDB" id="A0A2I0XG34"/>
<gene>
    <name evidence="1" type="ORF">MA16_Dca024225</name>
</gene>
<evidence type="ECO:0000313" key="2">
    <source>
        <dbReference type="Proteomes" id="UP000233837"/>
    </source>
</evidence>
<dbReference type="Proteomes" id="UP000233837">
    <property type="component" value="Unassembled WGS sequence"/>
</dbReference>
<accession>A0A2I0XG34</accession>
<proteinExistence type="predicted"/>
<reference evidence="1 2" key="2">
    <citation type="journal article" date="2017" name="Nature">
        <title>The Apostasia genome and the evolution of orchids.</title>
        <authorList>
            <person name="Zhang G.Q."/>
            <person name="Liu K.W."/>
            <person name="Li Z."/>
            <person name="Lohaus R."/>
            <person name="Hsiao Y.Y."/>
            <person name="Niu S.C."/>
            <person name="Wang J.Y."/>
            <person name="Lin Y.C."/>
            <person name="Xu Q."/>
            <person name="Chen L.J."/>
            <person name="Yoshida K."/>
            <person name="Fujiwara S."/>
            <person name="Wang Z.W."/>
            <person name="Zhang Y.Q."/>
            <person name="Mitsuda N."/>
            <person name="Wang M."/>
            <person name="Liu G.H."/>
            <person name="Pecoraro L."/>
            <person name="Huang H.X."/>
            <person name="Xiao X.J."/>
            <person name="Lin M."/>
            <person name="Wu X.Y."/>
            <person name="Wu W.L."/>
            <person name="Chen Y.Y."/>
            <person name="Chang S.B."/>
            <person name="Sakamoto S."/>
            <person name="Ohme-Takagi M."/>
            <person name="Yagi M."/>
            <person name="Zeng S.J."/>
            <person name="Shen C.Y."/>
            <person name="Yeh C.M."/>
            <person name="Luo Y.B."/>
            <person name="Tsai W.C."/>
            <person name="Van de Peer Y."/>
            <person name="Liu Z.J."/>
        </authorList>
    </citation>
    <scope>NUCLEOTIDE SEQUENCE [LARGE SCALE GENOMIC DNA]</scope>
    <source>
        <tissue evidence="1">The whole plant</tissue>
    </source>
</reference>
<sequence length="62" mass="6735">MEGEILPNEKSSILEKTEGVDNVSMLSPCLKQNASNNEGGFIIVGKKINKNNDFVGQTPRVT</sequence>
<name>A0A2I0XG34_9ASPA</name>
<reference evidence="1 2" key="1">
    <citation type="journal article" date="2016" name="Sci. Rep.">
        <title>The Dendrobium catenatum Lindl. genome sequence provides insights into polysaccharide synthase, floral development and adaptive evolution.</title>
        <authorList>
            <person name="Zhang G.Q."/>
            <person name="Xu Q."/>
            <person name="Bian C."/>
            <person name="Tsai W.C."/>
            <person name="Yeh C.M."/>
            <person name="Liu K.W."/>
            <person name="Yoshida K."/>
            <person name="Zhang L.S."/>
            <person name="Chang S.B."/>
            <person name="Chen F."/>
            <person name="Shi Y."/>
            <person name="Su Y.Y."/>
            <person name="Zhang Y.Q."/>
            <person name="Chen L.J."/>
            <person name="Yin Y."/>
            <person name="Lin M."/>
            <person name="Huang H."/>
            <person name="Deng H."/>
            <person name="Wang Z.W."/>
            <person name="Zhu S.L."/>
            <person name="Zhao X."/>
            <person name="Deng C."/>
            <person name="Niu S.C."/>
            <person name="Huang J."/>
            <person name="Wang M."/>
            <person name="Liu G.H."/>
            <person name="Yang H.J."/>
            <person name="Xiao X.J."/>
            <person name="Hsiao Y.Y."/>
            <person name="Wu W.L."/>
            <person name="Chen Y.Y."/>
            <person name="Mitsuda N."/>
            <person name="Ohme-Takagi M."/>
            <person name="Luo Y.B."/>
            <person name="Van de Peer Y."/>
            <person name="Liu Z.J."/>
        </authorList>
    </citation>
    <scope>NUCLEOTIDE SEQUENCE [LARGE SCALE GENOMIC DNA]</scope>
    <source>
        <tissue evidence="1">The whole plant</tissue>
    </source>
</reference>